<accession>A0AAN6P0C6</accession>
<evidence type="ECO:0000313" key="2">
    <source>
        <dbReference type="EMBL" id="KAK3953438.1"/>
    </source>
</evidence>
<dbReference type="Pfam" id="PF13738">
    <property type="entry name" value="Pyr_redox_3"/>
    <property type="match status" value="1"/>
</dbReference>
<reference evidence="2" key="1">
    <citation type="journal article" date="2023" name="Mol. Phylogenet. Evol.">
        <title>Genome-scale phylogeny and comparative genomics of the fungal order Sordariales.</title>
        <authorList>
            <person name="Hensen N."/>
            <person name="Bonometti L."/>
            <person name="Westerberg I."/>
            <person name="Brannstrom I.O."/>
            <person name="Guillou S."/>
            <person name="Cros-Aarteil S."/>
            <person name="Calhoun S."/>
            <person name="Haridas S."/>
            <person name="Kuo A."/>
            <person name="Mondo S."/>
            <person name="Pangilinan J."/>
            <person name="Riley R."/>
            <person name="LaButti K."/>
            <person name="Andreopoulos B."/>
            <person name="Lipzen A."/>
            <person name="Chen C."/>
            <person name="Yan M."/>
            <person name="Daum C."/>
            <person name="Ng V."/>
            <person name="Clum A."/>
            <person name="Steindorff A."/>
            <person name="Ohm R.A."/>
            <person name="Martin F."/>
            <person name="Silar P."/>
            <person name="Natvig D.O."/>
            <person name="Lalanne C."/>
            <person name="Gautier V."/>
            <person name="Ament-Velasquez S.L."/>
            <person name="Kruys A."/>
            <person name="Hutchinson M.I."/>
            <person name="Powell A.J."/>
            <person name="Barry K."/>
            <person name="Miller A.N."/>
            <person name="Grigoriev I.V."/>
            <person name="Debuchy R."/>
            <person name="Gladieux P."/>
            <person name="Hiltunen Thoren M."/>
            <person name="Johannesson H."/>
        </authorList>
    </citation>
    <scope>NUCLEOTIDE SEQUENCE</scope>
    <source>
        <strain evidence="2">CBS 626.80</strain>
    </source>
</reference>
<name>A0AAN6P0C6_9PEZI</name>
<dbReference type="InterPro" id="IPR036188">
    <property type="entry name" value="FAD/NAD-bd_sf"/>
</dbReference>
<protein>
    <recommendedName>
        <fullName evidence="4">Monooxygenase</fullName>
    </recommendedName>
</protein>
<proteinExistence type="predicted"/>
<dbReference type="EMBL" id="MU859105">
    <property type="protein sequence ID" value="KAK3953438.1"/>
    <property type="molecule type" value="Genomic_DNA"/>
</dbReference>
<comment type="caution">
    <text evidence="2">The sequence shown here is derived from an EMBL/GenBank/DDBJ whole genome shotgun (WGS) entry which is preliminary data.</text>
</comment>
<evidence type="ECO:0008006" key="4">
    <source>
        <dbReference type="Google" id="ProtNLM"/>
    </source>
</evidence>
<evidence type="ECO:0000313" key="3">
    <source>
        <dbReference type="Proteomes" id="UP001303222"/>
    </source>
</evidence>
<dbReference type="SUPFAM" id="SSF51905">
    <property type="entry name" value="FAD/NAD(P)-binding domain"/>
    <property type="match status" value="1"/>
</dbReference>
<dbReference type="AlphaFoldDB" id="A0AAN6P0C6"/>
<dbReference type="PANTHER" id="PTHR43539">
    <property type="entry name" value="FLAVIN-BINDING MONOOXYGENASE-LIKE PROTEIN (AFU_ORTHOLOGUE AFUA_4G09220)"/>
    <property type="match status" value="1"/>
</dbReference>
<keyword evidence="1" id="KW-0560">Oxidoreductase</keyword>
<dbReference type="Gene3D" id="3.50.50.60">
    <property type="entry name" value="FAD/NAD(P)-binding domain"/>
    <property type="match status" value="2"/>
</dbReference>
<dbReference type="PANTHER" id="PTHR43539:SF68">
    <property type="entry name" value="FLAVIN-BINDING MONOOXYGENASE-LIKE PROTEIN (AFU_ORTHOLOGUE AFUA_4G09220)"/>
    <property type="match status" value="1"/>
</dbReference>
<organism evidence="2 3">
    <name type="scientific">Pseudoneurospora amorphoporcata</name>
    <dbReference type="NCBI Taxonomy" id="241081"/>
    <lineage>
        <taxon>Eukaryota</taxon>
        <taxon>Fungi</taxon>
        <taxon>Dikarya</taxon>
        <taxon>Ascomycota</taxon>
        <taxon>Pezizomycotina</taxon>
        <taxon>Sordariomycetes</taxon>
        <taxon>Sordariomycetidae</taxon>
        <taxon>Sordariales</taxon>
        <taxon>Sordariaceae</taxon>
        <taxon>Pseudoneurospora</taxon>
    </lineage>
</organism>
<dbReference type="Proteomes" id="UP001303222">
    <property type="component" value="Unassembled WGS sequence"/>
</dbReference>
<dbReference type="GO" id="GO:0004497">
    <property type="term" value="F:monooxygenase activity"/>
    <property type="evidence" value="ECO:0007669"/>
    <property type="project" value="TreeGrafter"/>
</dbReference>
<dbReference type="GO" id="GO:0050660">
    <property type="term" value="F:flavin adenine dinucleotide binding"/>
    <property type="evidence" value="ECO:0007669"/>
    <property type="project" value="TreeGrafter"/>
</dbReference>
<reference evidence="2" key="2">
    <citation type="submission" date="2023-06" db="EMBL/GenBank/DDBJ databases">
        <authorList>
            <consortium name="Lawrence Berkeley National Laboratory"/>
            <person name="Mondo S.J."/>
            <person name="Hensen N."/>
            <person name="Bonometti L."/>
            <person name="Westerberg I."/>
            <person name="Brannstrom I.O."/>
            <person name="Guillou S."/>
            <person name="Cros-Aarteil S."/>
            <person name="Calhoun S."/>
            <person name="Haridas S."/>
            <person name="Kuo A."/>
            <person name="Pangilinan J."/>
            <person name="Riley R."/>
            <person name="Labutti K."/>
            <person name="Andreopoulos B."/>
            <person name="Lipzen A."/>
            <person name="Chen C."/>
            <person name="Yanf M."/>
            <person name="Daum C."/>
            <person name="Ng V."/>
            <person name="Clum A."/>
            <person name="Steindorff A."/>
            <person name="Ohm R."/>
            <person name="Martin F."/>
            <person name="Silar P."/>
            <person name="Natvig D."/>
            <person name="Lalanne C."/>
            <person name="Gautier V."/>
            <person name="Ament-Velasquez S.L."/>
            <person name="Kruys A."/>
            <person name="Hutchinson M.I."/>
            <person name="Powell A.J."/>
            <person name="Barry K."/>
            <person name="Miller A.N."/>
            <person name="Grigoriev I.V."/>
            <person name="Debuchy R."/>
            <person name="Gladieux P."/>
            <person name="Thoren M.H."/>
            <person name="Johannesson H."/>
        </authorList>
    </citation>
    <scope>NUCLEOTIDE SEQUENCE</scope>
    <source>
        <strain evidence="2">CBS 626.80</strain>
    </source>
</reference>
<sequence length="675" mass="73082">MAAIVNEVASHDNEYPPQVDLREMFDQQPVPIIAPGTVDPASMAGDEATKQALVVVDALNAALVTEDAKSLEDLFFPGLVYWKDSLALTYHLRTFSGAAVVAAGLLETGKLRGIESGIQLEGPAQFIPASPVLQFIDCSISFKTCSPAASCGGRVLLLPVKKDNGSLEWKIWIMSTRLEGLDLQPEDETLLKAPGKQLEGVERFETEVFIIGGGNAAIALSARLKALGVESVMAERNARPGDNWANRYDCMKFHIPTTFCHLPFMDYAEELTGKHMLTRNDLAGQVRRYVEAFNLNMITSAKIKSTVYDGSSKRWIIKFQTPGGQRTAIAKHVVQATGISSQKPYIPEMADSQLYKGVNIHSESFKSGKELKAKGVKSVIVVGSANTAFDVLEDCHAAGLQATMVVRSPTYIVPVEYVCDPRSLGLYDFGVAMADRMFLTLPTFVDGQLARGLFRMLASEEPDRYKPLAAAGFPVMDSTHPTSALMHNLLERAGGHYVDVGGTNLIVEGKVGLKALVEPVGFTETGLRFSDGSVVDADAVVWCTGFADRDVREVTVEILGGAEAEAEVKGANMLGPKDVAARMEGTWGLDAEGEVRGMWKRHQGLDNYWVMGGYTQQHRWHSQTLGLQIKAELEGVLPPAYRKTPTPASTASGQANGVKGANVAHEVSELVEAVH</sequence>
<evidence type="ECO:0000256" key="1">
    <source>
        <dbReference type="ARBA" id="ARBA00023002"/>
    </source>
</evidence>
<dbReference type="InterPro" id="IPR050982">
    <property type="entry name" value="Auxin_biosynth/cation_transpt"/>
</dbReference>
<keyword evidence="3" id="KW-1185">Reference proteome</keyword>
<gene>
    <name evidence="2" type="ORF">QBC32DRAFT_369438</name>
</gene>